<proteinExistence type="predicted"/>
<dbReference type="EMBL" id="HG992983">
    <property type="protein sequence ID" value="CAE7194589.1"/>
    <property type="molecule type" value="Genomic_DNA"/>
</dbReference>
<dbReference type="AlphaFoldDB" id="A0A6S6WHE7"/>
<protein>
    <submittedName>
        <fullName evidence="1">Uncharacterized protein</fullName>
    </submittedName>
</protein>
<reference evidence="1" key="1">
    <citation type="submission" date="2021-02" db="EMBL/GenBank/DDBJ databases">
        <authorList>
            <person name="Syme A R."/>
            <person name="Syme A R."/>
            <person name="Moolhuijzen P."/>
        </authorList>
    </citation>
    <scope>NUCLEOTIDE SEQUENCE</scope>
    <source>
        <strain evidence="1">W1-1</strain>
    </source>
</reference>
<dbReference type="Proteomes" id="UP000472372">
    <property type="component" value="Chromosome 7"/>
</dbReference>
<name>A0A6S6WHE7_9PLEO</name>
<evidence type="ECO:0000313" key="1">
    <source>
        <dbReference type="EMBL" id="CAE7194589.1"/>
    </source>
</evidence>
<organism evidence="1 2">
    <name type="scientific">Pyrenophora teres f. teres</name>
    <dbReference type="NCBI Taxonomy" id="97479"/>
    <lineage>
        <taxon>Eukaryota</taxon>
        <taxon>Fungi</taxon>
        <taxon>Dikarya</taxon>
        <taxon>Ascomycota</taxon>
        <taxon>Pezizomycotina</taxon>
        <taxon>Dothideomycetes</taxon>
        <taxon>Pleosporomycetidae</taxon>
        <taxon>Pleosporales</taxon>
        <taxon>Pleosporineae</taxon>
        <taxon>Pleosporaceae</taxon>
        <taxon>Pyrenophora</taxon>
    </lineage>
</organism>
<gene>
    <name evidence="1" type="ORF">PTTW11_07979</name>
</gene>
<sequence length="68" mass="7328">MFFSKTLFTVLLAVSVANAAAVANPLDAGALDKRNCVPCGQFQCQSTACYTDPKYPEHSGCPEWAICR</sequence>
<evidence type="ECO:0000313" key="2">
    <source>
        <dbReference type="Proteomes" id="UP000472372"/>
    </source>
</evidence>
<accession>A0A6S6WHE7</accession>